<sequence>MNMLNIGKSGLLASAASLSATSNNVANAMVAGYSRQEVMTSSVGGGAYGGGAGVYVDGVRRISDQYEVAQVWQTNSDVGFSKVQTSYLGQTEQVFGSDGNDISKGLSLVFAAMNSAMEQPNLIAHRQGIINETKALVQRIHSINESLSSQREQINGQLASSVKLVNTQLDIINKFNQDIRAASAVGTVPSALQDGRDAAIGELSSLIDIRVVEDAQGLVNISLAKGEPLLSGNTRALLSVSPDPLKPGNSNINIEFGKSNFVFENSVGGSMGALLSYRDGQLANSQTYIDEMAQYLATEFNATLATGTDLTGAAPTKAFLSFSAGNPAGSLNVVAGFNPEDLALALDGSQGDNSNLKNLTSLANKSLNYTSLGGSVSMGESFSSIVGVLGSASRQAKADAKTNISLQTEAKSQWASTSGVSLDEEGVNLIVYQQAYQANAKVITTAERLFQTVLNSF</sequence>
<gene>
    <name evidence="7" type="primary">flgK</name>
    <name evidence="11" type="ORF">AWJ07_10920</name>
</gene>
<evidence type="ECO:0000256" key="5">
    <source>
        <dbReference type="ARBA" id="ARBA00022525"/>
    </source>
</evidence>
<dbReference type="NCBIfam" id="TIGR02492">
    <property type="entry name" value="flgK_ends"/>
    <property type="match status" value="1"/>
</dbReference>
<dbReference type="GO" id="GO:0005198">
    <property type="term" value="F:structural molecule activity"/>
    <property type="evidence" value="ECO:0007669"/>
    <property type="project" value="UniProtKB-UniRule"/>
</dbReference>
<keyword evidence="5 7" id="KW-0964">Secreted</keyword>
<dbReference type="GO" id="GO:0005576">
    <property type="term" value="C:extracellular region"/>
    <property type="evidence" value="ECO:0007669"/>
    <property type="project" value="UniProtKB-SubCell"/>
</dbReference>
<dbReference type="PANTHER" id="PTHR30033">
    <property type="entry name" value="FLAGELLAR HOOK-ASSOCIATED PROTEIN 1"/>
    <property type="match status" value="1"/>
</dbReference>
<dbReference type="AlphaFoldDB" id="A0A125BDV2"/>
<evidence type="ECO:0000256" key="1">
    <source>
        <dbReference type="ARBA" id="ARBA00004365"/>
    </source>
</evidence>
<dbReference type="PRINTS" id="PR01005">
    <property type="entry name" value="FLGHOOKAP1"/>
</dbReference>
<evidence type="ECO:0000256" key="3">
    <source>
        <dbReference type="ARBA" id="ARBA00009677"/>
    </source>
</evidence>
<dbReference type="PANTHER" id="PTHR30033:SF1">
    <property type="entry name" value="FLAGELLAR HOOK-ASSOCIATED PROTEIN 1"/>
    <property type="match status" value="1"/>
</dbReference>
<feature type="chain" id="PRO_5007177202" description="Flagellar hook-associated protein 1" evidence="8">
    <location>
        <begin position="29"/>
        <end position="457"/>
    </location>
</feature>
<accession>A0A125BDV2</accession>
<keyword evidence="11" id="KW-0966">Cell projection</keyword>
<comment type="caution">
    <text evidence="11">The sequence shown here is derived from an EMBL/GenBank/DDBJ whole genome shotgun (WGS) entry which is preliminary data.</text>
</comment>
<dbReference type="GO" id="GO:0009424">
    <property type="term" value="C:bacterial-type flagellum hook"/>
    <property type="evidence" value="ECO:0007669"/>
    <property type="project" value="UniProtKB-UniRule"/>
</dbReference>
<name>A0A125BDV2_SHEFR</name>
<keyword evidence="11" id="KW-0969">Cilium</keyword>
<dbReference type="InterPro" id="IPR010930">
    <property type="entry name" value="Flg_bb/hook_C_dom"/>
</dbReference>
<organism evidence="11">
    <name type="scientific">Shewanella frigidimarina</name>
    <dbReference type="NCBI Taxonomy" id="56812"/>
    <lineage>
        <taxon>Bacteria</taxon>
        <taxon>Pseudomonadati</taxon>
        <taxon>Pseudomonadota</taxon>
        <taxon>Gammaproteobacteria</taxon>
        <taxon>Alteromonadales</taxon>
        <taxon>Shewanellaceae</taxon>
        <taxon>Shewanella</taxon>
    </lineage>
</organism>
<dbReference type="Pfam" id="PF22638">
    <property type="entry name" value="FlgK_D1"/>
    <property type="match status" value="1"/>
</dbReference>
<evidence type="ECO:0000259" key="10">
    <source>
        <dbReference type="Pfam" id="PF22638"/>
    </source>
</evidence>
<reference evidence="11 12" key="1">
    <citation type="submission" date="2016-01" db="EMBL/GenBank/DDBJ databases">
        <title>Draft genome of the antarctic isolate Shewanella frigidimarina Ag06-30.</title>
        <authorList>
            <person name="Parmeciano Di Noto G."/>
            <person name="Vazquez S."/>
            <person name="Mac Cormack W."/>
            <person name="Iriarte A."/>
            <person name="Quiroga C."/>
        </authorList>
    </citation>
    <scope>NUCLEOTIDE SEQUENCE [LARGE SCALE GENOMIC DNA]</scope>
    <source>
        <strain evidence="11 12">Ag06-30</strain>
    </source>
</reference>
<evidence type="ECO:0000259" key="9">
    <source>
        <dbReference type="Pfam" id="PF06429"/>
    </source>
</evidence>
<feature type="signal peptide" evidence="8">
    <location>
        <begin position="1"/>
        <end position="28"/>
    </location>
</feature>
<evidence type="ECO:0000256" key="8">
    <source>
        <dbReference type="SAM" id="SignalP"/>
    </source>
</evidence>
<dbReference type="Proteomes" id="UP000055702">
    <property type="component" value="Unassembled WGS sequence"/>
</dbReference>
<evidence type="ECO:0000256" key="2">
    <source>
        <dbReference type="ARBA" id="ARBA00004613"/>
    </source>
</evidence>
<dbReference type="InterPro" id="IPR053927">
    <property type="entry name" value="FlgK_helical"/>
</dbReference>
<keyword evidence="6 7" id="KW-0975">Bacterial flagellum</keyword>
<evidence type="ECO:0000256" key="4">
    <source>
        <dbReference type="ARBA" id="ARBA00016244"/>
    </source>
</evidence>
<feature type="domain" description="Flagellar hook-associated protein FlgK helical" evidence="10">
    <location>
        <begin position="88"/>
        <end position="314"/>
    </location>
</feature>
<dbReference type="Pfam" id="PF06429">
    <property type="entry name" value="Flg_bbr_C"/>
    <property type="match status" value="1"/>
</dbReference>
<protein>
    <recommendedName>
        <fullName evidence="4 7">Flagellar hook-associated protein 1</fullName>
        <shortName evidence="7">HAP1</shortName>
    </recommendedName>
</protein>
<proteinExistence type="inferred from homology"/>
<comment type="similarity">
    <text evidence="3 7">Belongs to the flagella basal body rod proteins family.</text>
</comment>
<dbReference type="RefSeq" id="WP_059747997.1">
    <property type="nucleotide sequence ID" value="NZ_LRDC01000090.1"/>
</dbReference>
<comment type="subcellular location">
    <subcellularLocation>
        <location evidence="1 7">Bacterial flagellum</location>
    </subcellularLocation>
    <subcellularLocation>
        <location evidence="2 7">Secreted</location>
    </subcellularLocation>
</comment>
<feature type="domain" description="Flagellar basal-body/hook protein C-terminal" evidence="9">
    <location>
        <begin position="416"/>
        <end position="455"/>
    </location>
</feature>
<evidence type="ECO:0000256" key="7">
    <source>
        <dbReference type="RuleBase" id="RU362065"/>
    </source>
</evidence>
<dbReference type="InterPro" id="IPR002371">
    <property type="entry name" value="FlgK"/>
</dbReference>
<keyword evidence="11" id="KW-0282">Flagellum</keyword>
<keyword evidence="8" id="KW-0732">Signal</keyword>
<evidence type="ECO:0000313" key="11">
    <source>
        <dbReference type="EMBL" id="KVW99812.1"/>
    </source>
</evidence>
<dbReference type="GO" id="GO:0044780">
    <property type="term" value="P:bacterial-type flagellum assembly"/>
    <property type="evidence" value="ECO:0007669"/>
    <property type="project" value="InterPro"/>
</dbReference>
<evidence type="ECO:0000256" key="6">
    <source>
        <dbReference type="ARBA" id="ARBA00023143"/>
    </source>
</evidence>
<dbReference type="SUPFAM" id="SSF64518">
    <property type="entry name" value="Phase 1 flagellin"/>
    <property type="match status" value="1"/>
</dbReference>
<dbReference type="EMBL" id="LRDC01000090">
    <property type="protein sequence ID" value="KVW99812.1"/>
    <property type="molecule type" value="Genomic_DNA"/>
</dbReference>
<evidence type="ECO:0000313" key="12">
    <source>
        <dbReference type="Proteomes" id="UP000055702"/>
    </source>
</evidence>